<dbReference type="SMART" id="SM00387">
    <property type="entry name" value="HATPase_c"/>
    <property type="match status" value="1"/>
</dbReference>
<keyword evidence="5" id="KW-0808">Transferase</keyword>
<dbReference type="CDD" id="cd06225">
    <property type="entry name" value="HAMP"/>
    <property type="match status" value="1"/>
</dbReference>
<accession>A0A2N5EC33</accession>
<feature type="domain" description="Histidine kinase" evidence="12">
    <location>
        <begin position="239"/>
        <end position="454"/>
    </location>
</feature>
<evidence type="ECO:0000256" key="10">
    <source>
        <dbReference type="SAM" id="Coils"/>
    </source>
</evidence>
<organism evidence="14 15">
    <name type="scientific">Chimaeribacter californicus</name>
    <dbReference type="NCBI Taxonomy" id="2060067"/>
    <lineage>
        <taxon>Bacteria</taxon>
        <taxon>Pseudomonadati</taxon>
        <taxon>Pseudomonadota</taxon>
        <taxon>Gammaproteobacteria</taxon>
        <taxon>Enterobacterales</taxon>
        <taxon>Yersiniaceae</taxon>
        <taxon>Chimaeribacter</taxon>
    </lineage>
</organism>
<feature type="transmembrane region" description="Helical" evidence="11">
    <location>
        <begin position="153"/>
        <end position="176"/>
    </location>
</feature>
<dbReference type="GO" id="GO:0000155">
    <property type="term" value="F:phosphorelay sensor kinase activity"/>
    <property type="evidence" value="ECO:0007669"/>
    <property type="project" value="InterPro"/>
</dbReference>
<evidence type="ECO:0000313" key="15">
    <source>
        <dbReference type="Proteomes" id="UP000234240"/>
    </source>
</evidence>
<dbReference type="Proteomes" id="UP000234240">
    <property type="component" value="Unassembled WGS sequence"/>
</dbReference>
<keyword evidence="4" id="KW-0597">Phosphoprotein</keyword>
<evidence type="ECO:0000256" key="3">
    <source>
        <dbReference type="ARBA" id="ARBA00012438"/>
    </source>
</evidence>
<keyword evidence="8 11" id="KW-1133">Transmembrane helix</keyword>
<dbReference type="EMBL" id="PJZF01000004">
    <property type="protein sequence ID" value="PLR39669.1"/>
    <property type="molecule type" value="Genomic_DNA"/>
</dbReference>
<evidence type="ECO:0000256" key="4">
    <source>
        <dbReference type="ARBA" id="ARBA00022553"/>
    </source>
</evidence>
<evidence type="ECO:0000256" key="5">
    <source>
        <dbReference type="ARBA" id="ARBA00022679"/>
    </source>
</evidence>
<comment type="caution">
    <text evidence="14">The sequence shown here is derived from an EMBL/GenBank/DDBJ whole genome shotgun (WGS) entry which is preliminary data.</text>
</comment>
<dbReference type="EC" id="2.7.13.3" evidence="3"/>
<feature type="coiled-coil region" evidence="10">
    <location>
        <begin position="212"/>
        <end position="239"/>
    </location>
</feature>
<dbReference type="Gene3D" id="6.10.340.10">
    <property type="match status" value="1"/>
</dbReference>
<dbReference type="Pfam" id="PF02518">
    <property type="entry name" value="HATPase_c"/>
    <property type="match status" value="1"/>
</dbReference>
<sequence length="454" mass="51064">MKRSKSPFNFKKTSVFRLSMMYTAALIVGVVALLLAIYLQATRYLIHQGDKIILGQSTVLMPMPDPQLRVSIQDRLKGDLRGVNFYALFDPQRRLIAGNLPALPADIIADGKPRALNQDGFQHGARAIALHRANGNVLVVGYDAKTLSGLRHIMIVCLIANGLILTIGGLLVGIFLSRVPIRRLYTIEKIAARVRKGHFSQRLPISGRGDELDMLSHLVNQMLEEIQFLINEMQNVSNNIAHDLRTPLHHIRDQLYFLVNEWDDDNKAQGKVRIIHALASTDKLLTRFKALQRLADLDNQKRHQANHEFLVKEFVDEIEELFYPYTEDRGIDLDFVVTGNDHMVGDKGLLIEAVFNLIDNAFKFSPTGSKITLSITLSEDEEIIAVCDGGPGILTEEKKYMTRRMQRGRSSLTISGSGMGLAIVAAIARIQKFELHLENRYPGLCVTLKRQKPR</sequence>
<dbReference type="GO" id="GO:0005886">
    <property type="term" value="C:plasma membrane"/>
    <property type="evidence" value="ECO:0007669"/>
    <property type="project" value="TreeGrafter"/>
</dbReference>
<evidence type="ECO:0000259" key="12">
    <source>
        <dbReference type="PROSITE" id="PS50109"/>
    </source>
</evidence>
<dbReference type="InterPro" id="IPR036097">
    <property type="entry name" value="HisK_dim/P_sf"/>
</dbReference>
<evidence type="ECO:0000256" key="8">
    <source>
        <dbReference type="ARBA" id="ARBA00022989"/>
    </source>
</evidence>
<dbReference type="SUPFAM" id="SSF47384">
    <property type="entry name" value="Homodimeric domain of signal transducing histidine kinase"/>
    <property type="match status" value="1"/>
</dbReference>
<gene>
    <name evidence="14" type="ORF">CYR55_07300</name>
</gene>
<dbReference type="InterPro" id="IPR003594">
    <property type="entry name" value="HATPase_dom"/>
</dbReference>
<dbReference type="InterPro" id="IPR003660">
    <property type="entry name" value="HAMP_dom"/>
</dbReference>
<dbReference type="OrthoDB" id="9804645at2"/>
<evidence type="ECO:0000256" key="7">
    <source>
        <dbReference type="ARBA" id="ARBA00022777"/>
    </source>
</evidence>
<evidence type="ECO:0000256" key="1">
    <source>
        <dbReference type="ARBA" id="ARBA00000085"/>
    </source>
</evidence>
<proteinExistence type="predicted"/>
<dbReference type="PANTHER" id="PTHR45436:SF8">
    <property type="entry name" value="HISTIDINE KINASE"/>
    <property type="match status" value="1"/>
</dbReference>
<evidence type="ECO:0000256" key="2">
    <source>
        <dbReference type="ARBA" id="ARBA00004370"/>
    </source>
</evidence>
<dbReference type="PANTHER" id="PTHR45436">
    <property type="entry name" value="SENSOR HISTIDINE KINASE YKOH"/>
    <property type="match status" value="1"/>
</dbReference>
<evidence type="ECO:0000256" key="6">
    <source>
        <dbReference type="ARBA" id="ARBA00022692"/>
    </source>
</evidence>
<reference evidence="14 15" key="1">
    <citation type="submission" date="2017-12" db="EMBL/GenBank/DDBJ databases">
        <title>Characterization of six clinical isolates of Enterochimera gen. nov., a novel genus of the Yersiniaciae family and the three species Enterochimera arupensis sp. nov., Enterochimera coloradensis sp. nov, and Enterochimera californica sp. nov.</title>
        <authorList>
            <person name="Rossi A."/>
            <person name="Fisher M."/>
        </authorList>
    </citation>
    <scope>NUCLEOTIDE SEQUENCE [LARGE SCALE GENOMIC DNA]</scope>
    <source>
        <strain evidence="15">2015-Iso6</strain>
    </source>
</reference>
<dbReference type="SUPFAM" id="SSF158472">
    <property type="entry name" value="HAMP domain-like"/>
    <property type="match status" value="1"/>
</dbReference>
<dbReference type="InterPro" id="IPR050428">
    <property type="entry name" value="TCS_sensor_his_kinase"/>
</dbReference>
<keyword evidence="15" id="KW-1185">Reference proteome</keyword>
<comment type="subcellular location">
    <subcellularLocation>
        <location evidence="2">Membrane</location>
    </subcellularLocation>
</comment>
<keyword evidence="11" id="KW-0472">Membrane</keyword>
<name>A0A2N5EC33_9GAMM</name>
<keyword evidence="7" id="KW-0418">Kinase</keyword>
<keyword evidence="6 11" id="KW-0812">Transmembrane</keyword>
<dbReference type="InterPro" id="IPR003661">
    <property type="entry name" value="HisK_dim/P_dom"/>
</dbReference>
<dbReference type="AlphaFoldDB" id="A0A2N5EC33"/>
<dbReference type="CDD" id="cd00082">
    <property type="entry name" value="HisKA"/>
    <property type="match status" value="1"/>
</dbReference>
<dbReference type="InterPro" id="IPR036890">
    <property type="entry name" value="HATPase_C_sf"/>
</dbReference>
<dbReference type="Gene3D" id="3.30.565.10">
    <property type="entry name" value="Histidine kinase-like ATPase, C-terminal domain"/>
    <property type="match status" value="1"/>
</dbReference>
<dbReference type="PROSITE" id="PS50885">
    <property type="entry name" value="HAMP"/>
    <property type="match status" value="1"/>
</dbReference>
<evidence type="ECO:0000256" key="9">
    <source>
        <dbReference type="ARBA" id="ARBA00023012"/>
    </source>
</evidence>
<comment type="catalytic activity">
    <reaction evidence="1">
        <text>ATP + protein L-histidine = ADP + protein N-phospho-L-histidine.</text>
        <dbReference type="EC" id="2.7.13.3"/>
    </reaction>
</comment>
<feature type="domain" description="HAMP" evidence="13">
    <location>
        <begin position="181"/>
        <end position="231"/>
    </location>
</feature>
<protein>
    <recommendedName>
        <fullName evidence="3">histidine kinase</fullName>
        <ecNumber evidence="3">2.7.13.3</ecNumber>
    </recommendedName>
</protein>
<keyword evidence="9" id="KW-0902">Two-component regulatory system</keyword>
<dbReference type="SMART" id="SM00304">
    <property type="entry name" value="HAMP"/>
    <property type="match status" value="1"/>
</dbReference>
<dbReference type="RefSeq" id="WP_101815484.1">
    <property type="nucleotide sequence ID" value="NZ_PJZF01000004.1"/>
</dbReference>
<feature type="transmembrane region" description="Helical" evidence="11">
    <location>
        <begin position="21"/>
        <end position="41"/>
    </location>
</feature>
<evidence type="ECO:0000313" key="14">
    <source>
        <dbReference type="EMBL" id="PLR39669.1"/>
    </source>
</evidence>
<evidence type="ECO:0000259" key="13">
    <source>
        <dbReference type="PROSITE" id="PS50885"/>
    </source>
</evidence>
<dbReference type="SUPFAM" id="SSF55874">
    <property type="entry name" value="ATPase domain of HSP90 chaperone/DNA topoisomerase II/histidine kinase"/>
    <property type="match status" value="1"/>
</dbReference>
<dbReference type="InterPro" id="IPR005467">
    <property type="entry name" value="His_kinase_dom"/>
</dbReference>
<keyword evidence="10" id="KW-0175">Coiled coil</keyword>
<evidence type="ECO:0000256" key="11">
    <source>
        <dbReference type="SAM" id="Phobius"/>
    </source>
</evidence>
<dbReference type="PROSITE" id="PS50109">
    <property type="entry name" value="HIS_KIN"/>
    <property type="match status" value="1"/>
</dbReference>
<dbReference type="Pfam" id="PF00672">
    <property type="entry name" value="HAMP"/>
    <property type="match status" value="1"/>
</dbReference>
<dbReference type="Gene3D" id="1.10.287.130">
    <property type="match status" value="1"/>
</dbReference>
<feature type="transmembrane region" description="Helical" evidence="11">
    <location>
        <begin position="411"/>
        <end position="430"/>
    </location>
</feature>